<dbReference type="Proteomes" id="UP000728032">
    <property type="component" value="Unassembled WGS sequence"/>
</dbReference>
<organism evidence="2">
    <name type="scientific">Oppiella nova</name>
    <dbReference type="NCBI Taxonomy" id="334625"/>
    <lineage>
        <taxon>Eukaryota</taxon>
        <taxon>Metazoa</taxon>
        <taxon>Ecdysozoa</taxon>
        <taxon>Arthropoda</taxon>
        <taxon>Chelicerata</taxon>
        <taxon>Arachnida</taxon>
        <taxon>Acari</taxon>
        <taxon>Acariformes</taxon>
        <taxon>Sarcoptiformes</taxon>
        <taxon>Oribatida</taxon>
        <taxon>Brachypylina</taxon>
        <taxon>Oppioidea</taxon>
        <taxon>Oppiidae</taxon>
        <taxon>Oppiella</taxon>
    </lineage>
</organism>
<gene>
    <name evidence="2" type="ORF">ONB1V03_LOCUS21189</name>
</gene>
<dbReference type="Pfam" id="PF00168">
    <property type="entry name" value="C2"/>
    <property type="match status" value="1"/>
</dbReference>
<protein>
    <recommendedName>
        <fullName evidence="1">C2 domain-containing protein</fullName>
    </recommendedName>
</protein>
<dbReference type="Gene3D" id="2.60.40.150">
    <property type="entry name" value="C2 domain"/>
    <property type="match status" value="1"/>
</dbReference>
<dbReference type="EMBL" id="OC954658">
    <property type="protein sequence ID" value="CAD7664631.1"/>
    <property type="molecule type" value="Genomic_DNA"/>
</dbReference>
<dbReference type="InterPro" id="IPR035892">
    <property type="entry name" value="C2_domain_sf"/>
</dbReference>
<sequence length="121" mass="14211">KSLYFWVFLSPLCSEKLSTYHTNVIKKSLNPEYEEDFTFSSLAFEELRNITIRICVYVKRKQLSKRQLVGDLWVPLSRPDLEPDIELNCREKLSLACPQTGKRYCIYGPTIDDWETGFSIH</sequence>
<dbReference type="SUPFAM" id="SSF49562">
    <property type="entry name" value="C2 domain (Calcium/lipid-binding domain, CaLB)"/>
    <property type="match status" value="1"/>
</dbReference>
<dbReference type="InterPro" id="IPR000008">
    <property type="entry name" value="C2_dom"/>
</dbReference>
<dbReference type="PROSITE" id="PS50004">
    <property type="entry name" value="C2"/>
    <property type="match status" value="1"/>
</dbReference>
<evidence type="ECO:0000313" key="2">
    <source>
        <dbReference type="EMBL" id="CAD7664631.1"/>
    </source>
</evidence>
<evidence type="ECO:0000313" key="3">
    <source>
        <dbReference type="Proteomes" id="UP000728032"/>
    </source>
</evidence>
<feature type="non-terminal residue" evidence="2">
    <location>
        <position position="1"/>
    </location>
</feature>
<keyword evidence="3" id="KW-1185">Reference proteome</keyword>
<dbReference type="EMBL" id="CAJPVJ010039833">
    <property type="protein sequence ID" value="CAG2181768.1"/>
    <property type="molecule type" value="Genomic_DNA"/>
</dbReference>
<dbReference type="AlphaFoldDB" id="A0A7R9R0S7"/>
<evidence type="ECO:0000259" key="1">
    <source>
        <dbReference type="PROSITE" id="PS50004"/>
    </source>
</evidence>
<accession>A0A7R9R0S7</accession>
<reference evidence="2" key="1">
    <citation type="submission" date="2020-11" db="EMBL/GenBank/DDBJ databases">
        <authorList>
            <person name="Tran Van P."/>
        </authorList>
    </citation>
    <scope>NUCLEOTIDE SEQUENCE</scope>
</reference>
<dbReference type="OrthoDB" id="5915960at2759"/>
<proteinExistence type="predicted"/>
<feature type="domain" description="C2" evidence="1">
    <location>
        <begin position="1"/>
        <end position="89"/>
    </location>
</feature>
<name>A0A7R9R0S7_9ACAR</name>